<dbReference type="EMBL" id="JAGETZ010000001">
    <property type="protein sequence ID" value="MBO2007554.1"/>
    <property type="molecule type" value="Genomic_DNA"/>
</dbReference>
<dbReference type="PANTHER" id="PTHR46523">
    <property type="entry name" value="DCTP PYROPHOSPHATASE 1"/>
    <property type="match status" value="1"/>
</dbReference>
<accession>A0ABS3Q9N0</accession>
<dbReference type="SUPFAM" id="SSF101386">
    <property type="entry name" value="all-alpha NTP pyrophosphatases"/>
    <property type="match status" value="1"/>
</dbReference>
<protein>
    <submittedName>
        <fullName evidence="1">Nucleotide pyrophosphohydrolase</fullName>
    </submittedName>
</protein>
<dbReference type="RefSeq" id="WP_208173092.1">
    <property type="nucleotide sequence ID" value="NZ_JAGETZ010000001.1"/>
</dbReference>
<evidence type="ECO:0000313" key="2">
    <source>
        <dbReference type="Proteomes" id="UP000664369"/>
    </source>
</evidence>
<name>A0ABS3Q9N0_9BACT</name>
<reference evidence="1 2" key="1">
    <citation type="submission" date="2021-03" db="EMBL/GenBank/DDBJ databases">
        <authorList>
            <person name="Kim M.K."/>
        </authorList>
    </citation>
    <scope>NUCLEOTIDE SEQUENCE [LARGE SCALE GENOMIC DNA]</scope>
    <source>
        <strain evidence="1 2">BT442</strain>
    </source>
</reference>
<dbReference type="Gene3D" id="1.10.287.1080">
    <property type="entry name" value="MazG-like"/>
    <property type="match status" value="1"/>
</dbReference>
<dbReference type="Proteomes" id="UP000664369">
    <property type="component" value="Unassembled WGS sequence"/>
</dbReference>
<dbReference type="InterPro" id="IPR052555">
    <property type="entry name" value="dCTP_Pyrophosphatase"/>
</dbReference>
<dbReference type="InterPro" id="IPR025984">
    <property type="entry name" value="DCTPP"/>
</dbReference>
<dbReference type="CDD" id="cd11537">
    <property type="entry name" value="NTP-PPase_RS21-C6_like"/>
    <property type="match status" value="1"/>
</dbReference>
<organism evidence="1 2">
    <name type="scientific">Hymenobacter negativus</name>
    <dbReference type="NCBI Taxonomy" id="2795026"/>
    <lineage>
        <taxon>Bacteria</taxon>
        <taxon>Pseudomonadati</taxon>
        <taxon>Bacteroidota</taxon>
        <taxon>Cytophagia</taxon>
        <taxon>Cytophagales</taxon>
        <taxon>Hymenobacteraceae</taxon>
        <taxon>Hymenobacter</taxon>
    </lineage>
</organism>
<keyword evidence="2" id="KW-1185">Reference proteome</keyword>
<sequence length="110" mass="12644">MSPSIETILQQLRQFRDERDWAQFHNAKDLALALSIEAAELNEQFLWKTAESANPTRVREELADVLLYAVQLADKYGWSIEELMHEKIACNAEKYPVSKAKGTATKYDEL</sequence>
<proteinExistence type="predicted"/>
<dbReference type="Pfam" id="PF12643">
    <property type="entry name" value="MazG-like"/>
    <property type="match status" value="1"/>
</dbReference>
<dbReference type="PIRSF" id="PIRSF029826">
    <property type="entry name" value="UCP029826_pph"/>
    <property type="match status" value="1"/>
</dbReference>
<evidence type="ECO:0000313" key="1">
    <source>
        <dbReference type="EMBL" id="MBO2007554.1"/>
    </source>
</evidence>
<gene>
    <name evidence="1" type="ORF">J4E00_00730</name>
</gene>
<comment type="caution">
    <text evidence="1">The sequence shown here is derived from an EMBL/GenBank/DDBJ whole genome shotgun (WGS) entry which is preliminary data.</text>
</comment>
<dbReference type="PANTHER" id="PTHR46523:SF1">
    <property type="entry name" value="DCTP PYROPHOSPHATASE 1"/>
    <property type="match status" value="1"/>
</dbReference>